<dbReference type="AlphaFoldDB" id="A0A2V1EBN5"/>
<gene>
    <name evidence="8" type="ORF">DM02DRAFT_666420</name>
</gene>
<dbReference type="SUPFAM" id="SSF57959">
    <property type="entry name" value="Leucine zipper domain"/>
    <property type="match status" value="1"/>
</dbReference>
<dbReference type="SMART" id="SM00338">
    <property type="entry name" value="BRLZ"/>
    <property type="match status" value="1"/>
</dbReference>
<dbReference type="EMBL" id="KZ805302">
    <property type="protein sequence ID" value="PVI07957.1"/>
    <property type="molecule type" value="Genomic_DNA"/>
</dbReference>
<evidence type="ECO:0000313" key="9">
    <source>
        <dbReference type="Proteomes" id="UP000244855"/>
    </source>
</evidence>
<evidence type="ECO:0000313" key="8">
    <source>
        <dbReference type="EMBL" id="PVI07957.1"/>
    </source>
</evidence>
<dbReference type="InterPro" id="IPR046347">
    <property type="entry name" value="bZIP_sf"/>
</dbReference>
<evidence type="ECO:0000256" key="4">
    <source>
        <dbReference type="ARBA" id="ARBA00023163"/>
    </source>
</evidence>
<dbReference type="GO" id="GO:0001228">
    <property type="term" value="F:DNA-binding transcription activator activity, RNA polymerase II-specific"/>
    <property type="evidence" value="ECO:0007669"/>
    <property type="project" value="TreeGrafter"/>
</dbReference>
<keyword evidence="5" id="KW-0539">Nucleus</keyword>
<feature type="region of interest" description="Disordered" evidence="6">
    <location>
        <begin position="63"/>
        <end position="89"/>
    </location>
</feature>
<feature type="region of interest" description="Disordered" evidence="6">
    <location>
        <begin position="133"/>
        <end position="167"/>
    </location>
</feature>
<organism evidence="8 9">
    <name type="scientific">Periconia macrospinosa</name>
    <dbReference type="NCBI Taxonomy" id="97972"/>
    <lineage>
        <taxon>Eukaryota</taxon>
        <taxon>Fungi</taxon>
        <taxon>Dikarya</taxon>
        <taxon>Ascomycota</taxon>
        <taxon>Pezizomycotina</taxon>
        <taxon>Dothideomycetes</taxon>
        <taxon>Pleosporomycetidae</taxon>
        <taxon>Pleosporales</taxon>
        <taxon>Massarineae</taxon>
        <taxon>Periconiaceae</taxon>
        <taxon>Periconia</taxon>
    </lineage>
</organism>
<dbReference type="PANTHER" id="PTHR13044">
    <property type="entry name" value="ACTIVATING TRANSCRIPTION FACTOR ATF 4/5"/>
    <property type="match status" value="1"/>
</dbReference>
<dbReference type="OrthoDB" id="1939598at2759"/>
<dbReference type="FunFam" id="1.20.5.170:FF:000075">
    <property type="entry name" value="BZIP transcription factor (MetR)"/>
    <property type="match status" value="1"/>
</dbReference>
<evidence type="ECO:0000256" key="1">
    <source>
        <dbReference type="ARBA" id="ARBA00004123"/>
    </source>
</evidence>
<dbReference type="PROSITE" id="PS00036">
    <property type="entry name" value="BZIP_BASIC"/>
    <property type="match status" value="1"/>
</dbReference>
<dbReference type="CDD" id="cd14705">
    <property type="entry name" value="bZIP_Zip1"/>
    <property type="match status" value="1"/>
</dbReference>
<proteinExistence type="predicted"/>
<keyword evidence="4" id="KW-0804">Transcription</keyword>
<comment type="subcellular location">
    <subcellularLocation>
        <location evidence="1">Nucleus</location>
    </subcellularLocation>
</comment>
<evidence type="ECO:0000256" key="2">
    <source>
        <dbReference type="ARBA" id="ARBA00023015"/>
    </source>
</evidence>
<dbReference type="Gene3D" id="1.20.5.170">
    <property type="match status" value="1"/>
</dbReference>
<evidence type="ECO:0000256" key="3">
    <source>
        <dbReference type="ARBA" id="ARBA00023125"/>
    </source>
</evidence>
<name>A0A2V1EBN5_9PLEO</name>
<feature type="region of interest" description="Disordered" evidence="6">
    <location>
        <begin position="252"/>
        <end position="271"/>
    </location>
</feature>
<protein>
    <recommendedName>
        <fullName evidence="7">BZIP domain-containing protein</fullName>
    </recommendedName>
</protein>
<keyword evidence="3" id="KW-0238">DNA-binding</keyword>
<keyword evidence="9" id="KW-1185">Reference proteome</keyword>
<evidence type="ECO:0000256" key="5">
    <source>
        <dbReference type="ARBA" id="ARBA00023242"/>
    </source>
</evidence>
<accession>A0A2V1EBN5</accession>
<dbReference type="GO" id="GO:0000977">
    <property type="term" value="F:RNA polymerase II transcription regulatory region sequence-specific DNA binding"/>
    <property type="evidence" value="ECO:0007669"/>
    <property type="project" value="TreeGrafter"/>
</dbReference>
<dbReference type="PANTHER" id="PTHR13044:SF14">
    <property type="entry name" value="CRYPTOCEPHAL, ISOFORM A"/>
    <property type="match status" value="1"/>
</dbReference>
<dbReference type="STRING" id="97972.A0A2V1EBN5"/>
<reference evidence="8 9" key="1">
    <citation type="journal article" date="2018" name="Sci. Rep.">
        <title>Comparative genomics provides insights into the lifestyle and reveals functional heterogeneity of dark septate endophytic fungi.</title>
        <authorList>
            <person name="Knapp D.G."/>
            <person name="Nemeth J.B."/>
            <person name="Barry K."/>
            <person name="Hainaut M."/>
            <person name="Henrissat B."/>
            <person name="Johnson J."/>
            <person name="Kuo A."/>
            <person name="Lim J.H.P."/>
            <person name="Lipzen A."/>
            <person name="Nolan M."/>
            <person name="Ohm R.A."/>
            <person name="Tamas L."/>
            <person name="Grigoriev I.V."/>
            <person name="Spatafora J.W."/>
            <person name="Nagy L.G."/>
            <person name="Kovacs G.M."/>
        </authorList>
    </citation>
    <scope>NUCLEOTIDE SEQUENCE [LARGE SCALE GENOMIC DNA]</scope>
    <source>
        <strain evidence="8 9">DSE2036</strain>
    </source>
</reference>
<feature type="compositionally biased region" description="Low complexity" evidence="6">
    <location>
        <begin position="133"/>
        <end position="145"/>
    </location>
</feature>
<feature type="domain" description="BZIP" evidence="7">
    <location>
        <begin position="178"/>
        <end position="237"/>
    </location>
</feature>
<dbReference type="InterPro" id="IPR004827">
    <property type="entry name" value="bZIP"/>
</dbReference>
<keyword evidence="2" id="KW-0805">Transcription regulation</keyword>
<dbReference type="PROSITE" id="PS50217">
    <property type="entry name" value="BZIP"/>
    <property type="match status" value="1"/>
</dbReference>
<dbReference type="Pfam" id="PF07716">
    <property type="entry name" value="bZIP_2"/>
    <property type="match status" value="1"/>
</dbReference>
<dbReference type="Proteomes" id="UP000244855">
    <property type="component" value="Unassembled WGS sequence"/>
</dbReference>
<dbReference type="GO" id="GO:0005634">
    <property type="term" value="C:nucleus"/>
    <property type="evidence" value="ECO:0007669"/>
    <property type="project" value="UniProtKB-SubCell"/>
</dbReference>
<evidence type="ECO:0000259" key="7">
    <source>
        <dbReference type="PROSITE" id="PS50217"/>
    </source>
</evidence>
<evidence type="ECO:0000256" key="6">
    <source>
        <dbReference type="SAM" id="MobiDB-lite"/>
    </source>
</evidence>
<sequence length="271" mass="29593">MSGYNGRRGPNVSEYIANLNTIPSPSDQTLDPQNLEDDFALFTNADFADAGNFNMDVPLDFDFGVNDQPPTTQPTPAPRNNSAASADPKLDFSLPGDFHFADFPNFSTPIIDTSIQGLSQTQGSNYSVPNTYTSPVSSSVSPAVPGFDATNGKKRKLENSETNSQQAIDEAARVAAEEDKRRRNTAASARFRIKKKQREQTLEKTAKEMTERVSVLETRIQQLETENAWLKGLITEKNGGKTSTSEIKALLNKHEEGRSTATRTDGVGTKA</sequence>